<name>A0A078JL98_BRANA</name>
<sequence>MSLFLSRLRLGKEGLVRRSSLLILSNGLSSSSLHQTPPCNILGAKPCGEGLGKLIIKNANERDPTELEKKVPMELVYNNHGNDTIVGASHGWIATLKDDGILRLQDDLNPYASYTEPKHIPLPPLVTMRHCQTKIVTNVSMSSSCPDDDENCVVAAKFLGAQLSFCKPASQSSKPEWTNIRIKNPCFYSSRVVFSKKEEMFRILGYGGHLMGSWDPCKPSEDPKLQILHFQKIPKLPKATRELMDSCCKSEHLVESPAAGETFLVKMYRKTSEISKGGIAKMRTRALMVFKIDEEGNAVYTQDIGDLVIFLSDSEPFCAPAASFPGLHSNHVEFLEAFNEVAYIDLSGHAFISYIDSHFPAYYIPPQNIEKQFGIDG</sequence>
<dbReference type="PANTHER" id="PTHR31681">
    <property type="entry name" value="C2H2-LIKE ZINC FINGER PROTEIN"/>
    <property type="match status" value="1"/>
</dbReference>
<dbReference type="Pfam" id="PF03478">
    <property type="entry name" value="Beta-prop_KIB1-4"/>
    <property type="match status" value="1"/>
</dbReference>
<protein>
    <submittedName>
        <fullName evidence="2">BnaC02g44690D protein</fullName>
    </submittedName>
</protein>
<dbReference type="InterPro" id="IPR005174">
    <property type="entry name" value="KIB1-4_b-propeller"/>
</dbReference>
<evidence type="ECO:0000313" key="2">
    <source>
        <dbReference type="EMBL" id="CDY66571.1"/>
    </source>
</evidence>
<dbReference type="AlphaFoldDB" id="A0A078JL98"/>
<dbReference type="PaxDb" id="3708-A0A078JL98"/>
<dbReference type="Gramene" id="CDY66571">
    <property type="protein sequence ID" value="CDY66571"/>
    <property type="gene ID" value="GSBRNA2T00054580001"/>
</dbReference>
<accession>A0A078JL98</accession>
<keyword evidence="3" id="KW-1185">Reference proteome</keyword>
<dbReference type="Proteomes" id="UP000028999">
    <property type="component" value="Unassembled WGS sequence"/>
</dbReference>
<dbReference type="PANTHER" id="PTHR31681:SF54">
    <property type="entry name" value="DUF295 DOMAIN-CONTAINING PROTEIN-RELATED"/>
    <property type="match status" value="1"/>
</dbReference>
<feature type="domain" description="KIB1-4 beta-propeller" evidence="1">
    <location>
        <begin position="82"/>
        <end position="336"/>
    </location>
</feature>
<proteinExistence type="predicted"/>
<evidence type="ECO:0000259" key="1">
    <source>
        <dbReference type="Pfam" id="PF03478"/>
    </source>
</evidence>
<evidence type="ECO:0000313" key="3">
    <source>
        <dbReference type="Proteomes" id="UP000028999"/>
    </source>
</evidence>
<organism evidence="2 3">
    <name type="scientific">Brassica napus</name>
    <name type="common">Rape</name>
    <dbReference type="NCBI Taxonomy" id="3708"/>
    <lineage>
        <taxon>Eukaryota</taxon>
        <taxon>Viridiplantae</taxon>
        <taxon>Streptophyta</taxon>
        <taxon>Embryophyta</taxon>
        <taxon>Tracheophyta</taxon>
        <taxon>Spermatophyta</taxon>
        <taxon>Magnoliopsida</taxon>
        <taxon>eudicotyledons</taxon>
        <taxon>Gunneridae</taxon>
        <taxon>Pentapetalae</taxon>
        <taxon>rosids</taxon>
        <taxon>malvids</taxon>
        <taxon>Brassicales</taxon>
        <taxon>Brassicaceae</taxon>
        <taxon>Brassiceae</taxon>
        <taxon>Brassica</taxon>
    </lineage>
</organism>
<reference evidence="2 3" key="1">
    <citation type="journal article" date="2014" name="Science">
        <title>Plant genetics. Early allopolyploid evolution in the post-Neolithic Brassica napus oilseed genome.</title>
        <authorList>
            <person name="Chalhoub B."/>
            <person name="Denoeud F."/>
            <person name="Liu S."/>
            <person name="Parkin I.A."/>
            <person name="Tang H."/>
            <person name="Wang X."/>
            <person name="Chiquet J."/>
            <person name="Belcram H."/>
            <person name="Tong C."/>
            <person name="Samans B."/>
            <person name="Correa M."/>
            <person name="Da Silva C."/>
            <person name="Just J."/>
            <person name="Falentin C."/>
            <person name="Koh C.S."/>
            <person name="Le Clainche I."/>
            <person name="Bernard M."/>
            <person name="Bento P."/>
            <person name="Noel B."/>
            <person name="Labadie K."/>
            <person name="Alberti A."/>
            <person name="Charles M."/>
            <person name="Arnaud D."/>
            <person name="Guo H."/>
            <person name="Daviaud C."/>
            <person name="Alamery S."/>
            <person name="Jabbari K."/>
            <person name="Zhao M."/>
            <person name="Edger P.P."/>
            <person name="Chelaifa H."/>
            <person name="Tack D."/>
            <person name="Lassalle G."/>
            <person name="Mestiri I."/>
            <person name="Schnel N."/>
            <person name="Le Paslier M.C."/>
            <person name="Fan G."/>
            <person name="Renault V."/>
            <person name="Bayer P.E."/>
            <person name="Golicz A.A."/>
            <person name="Manoli S."/>
            <person name="Lee T.H."/>
            <person name="Thi V.H."/>
            <person name="Chalabi S."/>
            <person name="Hu Q."/>
            <person name="Fan C."/>
            <person name="Tollenaere R."/>
            <person name="Lu Y."/>
            <person name="Battail C."/>
            <person name="Shen J."/>
            <person name="Sidebottom C.H."/>
            <person name="Wang X."/>
            <person name="Canaguier A."/>
            <person name="Chauveau A."/>
            <person name="Berard A."/>
            <person name="Deniot G."/>
            <person name="Guan M."/>
            <person name="Liu Z."/>
            <person name="Sun F."/>
            <person name="Lim Y.P."/>
            <person name="Lyons E."/>
            <person name="Town C.D."/>
            <person name="Bancroft I."/>
            <person name="Wang X."/>
            <person name="Meng J."/>
            <person name="Ma J."/>
            <person name="Pires J.C."/>
            <person name="King G.J."/>
            <person name="Brunel D."/>
            <person name="Delourme R."/>
            <person name="Renard M."/>
            <person name="Aury J.M."/>
            <person name="Adams K.L."/>
            <person name="Batley J."/>
            <person name="Snowdon R.J."/>
            <person name="Tost J."/>
            <person name="Edwards D."/>
            <person name="Zhou Y."/>
            <person name="Hua W."/>
            <person name="Sharpe A.G."/>
            <person name="Paterson A.H."/>
            <person name="Guan C."/>
            <person name="Wincker P."/>
        </authorList>
    </citation>
    <scope>NUCLEOTIDE SEQUENCE [LARGE SCALE GENOMIC DNA]</scope>
    <source>
        <strain evidence="3">cv. Darmor-bzh</strain>
    </source>
</reference>
<dbReference type="EMBL" id="LK035335">
    <property type="protein sequence ID" value="CDY66571.1"/>
    <property type="molecule type" value="Genomic_DNA"/>
</dbReference>
<gene>
    <name evidence="2" type="primary">BnaC02g44690D</name>
    <name evidence="2" type="ORF">GSBRNA2T00054580001</name>
</gene>